<dbReference type="PANTHER" id="PTHR10039:SF16">
    <property type="entry name" value="GPI INOSITOL-DEACYLASE"/>
    <property type="match status" value="1"/>
</dbReference>
<dbReference type="InterPro" id="IPR054471">
    <property type="entry name" value="GPIID_WHD"/>
</dbReference>
<dbReference type="OrthoDB" id="2767275at2759"/>
<dbReference type="AlphaFoldDB" id="A0A401H150"/>
<proteinExistence type="predicted"/>
<evidence type="ECO:0000256" key="1">
    <source>
        <dbReference type="ARBA" id="ARBA00022737"/>
    </source>
</evidence>
<keyword evidence="1" id="KW-0677">Repeat</keyword>
<accession>A0A401H150</accession>
<dbReference type="InterPro" id="IPR027417">
    <property type="entry name" value="P-loop_NTPase"/>
</dbReference>
<gene>
    <name evidence="4" type="ORF">SCP_1203870</name>
</gene>
<dbReference type="Gene3D" id="3.40.50.300">
    <property type="entry name" value="P-loop containing nucleotide triphosphate hydrolases"/>
    <property type="match status" value="1"/>
</dbReference>
<feature type="domain" description="Nephrocystin 3-like N-terminal" evidence="3">
    <location>
        <begin position="204"/>
        <end position="344"/>
    </location>
</feature>
<protein>
    <submittedName>
        <fullName evidence="4">Uncharacterized protein</fullName>
    </submittedName>
</protein>
<sequence>MDGISSLSAILGVLQVLGSATIAVYKYAASVKGAPAACDRLLQELSAIGGTLGHAKVVLDGLQGHDDFSSNHTLKITAFLGGTGGPLESCRATIEELCAWLARDGDKRMRVDRRMLWPFQEKELMEFVQRLERHKTHFILALSLNSADSLMHLGNSVEDVKKEQQRVKDEKARQELQMDLRELIEWLSPLDVDRMALLKQWIPVLQGIPGSGKTILVSTVIDELKSSCSGGNEEAILAYYYCDFSDSKSANPVTVLRTLLTLFMATIDDDSVDTFVDLLKRKKATKSPPDDIELLQLLLLRAIGERKAIIVLDELDECVDRRWLLEFIPRLVHQASVRWLVSSRREQDIVGAFEDFHTISLSHEFENVYADIQRYIMQTLETEPRLRRLDSELKAELGSALLHKADGMFRWVQCQLDFIITRRTRQSIREALRTLPRGLYPTCERILKRIEDEGEESALIAKTTLLWLVSALRPLKLVEVEEAIIIEVGSESLNDDARVLDEHDILEICSSLVDYDDSTDIVNVSHYSVQNFFFLTTC</sequence>
<evidence type="ECO:0000259" key="2">
    <source>
        <dbReference type="Pfam" id="PF22939"/>
    </source>
</evidence>
<dbReference type="EMBL" id="BFAD01000012">
    <property type="protein sequence ID" value="GBE88157.1"/>
    <property type="molecule type" value="Genomic_DNA"/>
</dbReference>
<feature type="domain" description="GPI inositol-deacylase winged helix" evidence="2">
    <location>
        <begin position="460"/>
        <end position="533"/>
    </location>
</feature>
<evidence type="ECO:0000259" key="3">
    <source>
        <dbReference type="Pfam" id="PF24883"/>
    </source>
</evidence>
<dbReference type="InterPro" id="IPR056884">
    <property type="entry name" value="NPHP3-like_N"/>
</dbReference>
<dbReference type="SUPFAM" id="SSF52540">
    <property type="entry name" value="P-loop containing nucleoside triphosphate hydrolases"/>
    <property type="match status" value="1"/>
</dbReference>
<comment type="caution">
    <text evidence="4">The sequence shown here is derived from an EMBL/GenBank/DDBJ whole genome shotgun (WGS) entry which is preliminary data.</text>
</comment>
<evidence type="ECO:0000313" key="5">
    <source>
        <dbReference type="Proteomes" id="UP000287166"/>
    </source>
</evidence>
<reference evidence="4 5" key="1">
    <citation type="journal article" date="2018" name="Sci. Rep.">
        <title>Genome sequence of the cauliflower mushroom Sparassis crispa (Hanabiratake) and its association with beneficial usage.</title>
        <authorList>
            <person name="Kiyama R."/>
            <person name="Furutani Y."/>
            <person name="Kawaguchi K."/>
            <person name="Nakanishi T."/>
        </authorList>
    </citation>
    <scope>NUCLEOTIDE SEQUENCE [LARGE SCALE GENOMIC DNA]</scope>
</reference>
<dbReference type="InParanoid" id="A0A401H150"/>
<dbReference type="GeneID" id="38785074"/>
<dbReference type="Pfam" id="PF24883">
    <property type="entry name" value="NPHP3_N"/>
    <property type="match status" value="1"/>
</dbReference>
<dbReference type="STRING" id="139825.A0A401H150"/>
<dbReference type="RefSeq" id="XP_027619070.1">
    <property type="nucleotide sequence ID" value="XM_027763269.1"/>
</dbReference>
<evidence type="ECO:0000313" key="4">
    <source>
        <dbReference type="EMBL" id="GBE88157.1"/>
    </source>
</evidence>
<name>A0A401H150_9APHY</name>
<keyword evidence="5" id="KW-1185">Reference proteome</keyword>
<dbReference type="PANTHER" id="PTHR10039">
    <property type="entry name" value="AMELOGENIN"/>
    <property type="match status" value="1"/>
</dbReference>
<dbReference type="Pfam" id="PF22939">
    <property type="entry name" value="WHD_GPIID"/>
    <property type="match status" value="1"/>
</dbReference>
<dbReference type="Proteomes" id="UP000287166">
    <property type="component" value="Unassembled WGS sequence"/>
</dbReference>
<organism evidence="4 5">
    <name type="scientific">Sparassis crispa</name>
    <dbReference type="NCBI Taxonomy" id="139825"/>
    <lineage>
        <taxon>Eukaryota</taxon>
        <taxon>Fungi</taxon>
        <taxon>Dikarya</taxon>
        <taxon>Basidiomycota</taxon>
        <taxon>Agaricomycotina</taxon>
        <taxon>Agaricomycetes</taxon>
        <taxon>Polyporales</taxon>
        <taxon>Sparassidaceae</taxon>
        <taxon>Sparassis</taxon>
    </lineage>
</organism>